<proteinExistence type="predicted"/>
<accession>A0A2P2LDY5</accession>
<reference evidence="1" key="1">
    <citation type="submission" date="2018-02" db="EMBL/GenBank/DDBJ databases">
        <title>Rhizophora mucronata_Transcriptome.</title>
        <authorList>
            <person name="Meera S.P."/>
            <person name="Sreeshan A."/>
            <person name="Augustine A."/>
        </authorList>
    </citation>
    <scope>NUCLEOTIDE SEQUENCE</scope>
    <source>
        <tissue evidence="1">Leaf</tissue>
    </source>
</reference>
<evidence type="ECO:0000313" key="1">
    <source>
        <dbReference type="EMBL" id="MBX16186.1"/>
    </source>
</evidence>
<name>A0A2P2LDY5_RHIMU</name>
<sequence>MLYYVLALYIDSFTRRQGKWARDGQMNLIDTASYMLLHTFWLRVAFNSFMIRS</sequence>
<protein>
    <submittedName>
        <fullName evidence="1">Uncharacterized protein</fullName>
    </submittedName>
</protein>
<dbReference type="EMBL" id="GGEC01035697">
    <property type="protein sequence ID" value="MBX16181.1"/>
    <property type="molecule type" value="Transcribed_RNA"/>
</dbReference>
<dbReference type="EMBL" id="GGEC01035702">
    <property type="protein sequence ID" value="MBX16186.1"/>
    <property type="molecule type" value="Transcribed_RNA"/>
</dbReference>
<organism evidence="1">
    <name type="scientific">Rhizophora mucronata</name>
    <name type="common">Asiatic mangrove</name>
    <dbReference type="NCBI Taxonomy" id="61149"/>
    <lineage>
        <taxon>Eukaryota</taxon>
        <taxon>Viridiplantae</taxon>
        <taxon>Streptophyta</taxon>
        <taxon>Embryophyta</taxon>
        <taxon>Tracheophyta</taxon>
        <taxon>Spermatophyta</taxon>
        <taxon>Magnoliopsida</taxon>
        <taxon>eudicotyledons</taxon>
        <taxon>Gunneridae</taxon>
        <taxon>Pentapetalae</taxon>
        <taxon>rosids</taxon>
        <taxon>fabids</taxon>
        <taxon>Malpighiales</taxon>
        <taxon>Rhizophoraceae</taxon>
        <taxon>Rhizophora</taxon>
    </lineage>
</organism>
<dbReference type="AlphaFoldDB" id="A0A2P2LDY5"/>